<keyword evidence="1" id="KW-0812">Transmembrane</keyword>
<reference evidence="3 4" key="1">
    <citation type="journal article" date="2022" name="ISME Commun">
        <title>Vulcanimicrobium alpinus gen. nov. sp. nov., the first cultivated representative of the candidate phylum 'Eremiobacterota', is a metabolically versatile aerobic anoxygenic phototroph.</title>
        <authorList>
            <person name="Yabe S."/>
            <person name="Muto K."/>
            <person name="Abe K."/>
            <person name="Yokota A."/>
            <person name="Staudigel H."/>
            <person name="Tebo B.M."/>
        </authorList>
    </citation>
    <scope>NUCLEOTIDE SEQUENCE [LARGE SCALE GENOMIC DNA]</scope>
    <source>
        <strain evidence="3 4">WC8-2</strain>
    </source>
</reference>
<dbReference type="EMBL" id="AP025523">
    <property type="protein sequence ID" value="BDE07007.1"/>
    <property type="molecule type" value="Genomic_DNA"/>
</dbReference>
<keyword evidence="4" id="KW-1185">Reference proteome</keyword>
<name>A0AAN1XX60_UNVUL</name>
<feature type="transmembrane region" description="Helical" evidence="1">
    <location>
        <begin position="12"/>
        <end position="34"/>
    </location>
</feature>
<accession>A0AAN1XX60</accession>
<feature type="domain" description="TadE-like" evidence="2">
    <location>
        <begin position="6"/>
        <end position="48"/>
    </location>
</feature>
<evidence type="ECO:0000259" key="2">
    <source>
        <dbReference type="Pfam" id="PF07811"/>
    </source>
</evidence>
<evidence type="ECO:0000313" key="3">
    <source>
        <dbReference type="EMBL" id="BDE07007.1"/>
    </source>
</evidence>
<proteinExistence type="predicted"/>
<evidence type="ECO:0000256" key="1">
    <source>
        <dbReference type="SAM" id="Phobius"/>
    </source>
</evidence>
<evidence type="ECO:0000313" key="4">
    <source>
        <dbReference type="Proteomes" id="UP001317532"/>
    </source>
</evidence>
<organism evidence="3 4">
    <name type="scientific">Vulcanimicrobium alpinum</name>
    <dbReference type="NCBI Taxonomy" id="3016050"/>
    <lineage>
        <taxon>Bacteria</taxon>
        <taxon>Bacillati</taxon>
        <taxon>Vulcanimicrobiota</taxon>
        <taxon>Vulcanimicrobiia</taxon>
        <taxon>Vulcanimicrobiales</taxon>
        <taxon>Vulcanimicrobiaceae</taxon>
        <taxon>Vulcanimicrobium</taxon>
    </lineage>
</organism>
<keyword evidence="1" id="KW-1133">Transmembrane helix</keyword>
<dbReference type="InterPro" id="IPR012495">
    <property type="entry name" value="TadE-like_dom"/>
</dbReference>
<dbReference type="Proteomes" id="UP001317532">
    <property type="component" value="Chromosome"/>
</dbReference>
<dbReference type="Pfam" id="PF07811">
    <property type="entry name" value="TadE"/>
    <property type="match status" value="1"/>
</dbReference>
<dbReference type="AlphaFoldDB" id="A0AAN1XX60"/>
<keyword evidence="1" id="KW-0472">Membrane</keyword>
<gene>
    <name evidence="3" type="ORF">WPS_22830</name>
</gene>
<dbReference type="RefSeq" id="WP_317994626.1">
    <property type="nucleotide sequence ID" value="NZ_AP025523.1"/>
</dbReference>
<sequence length="140" mass="14687">MTFSRGTVLAEFALASVVSFTLLFGIIDFGRALYTYHLVTEAARLGTRYAIVNGATACTGATSPDPMQAFVSGQAPGITASQMTVTTTCATQNGCTSTTTNPPRGCTVTISVTYPFHFLIPLVSTLVPSMRTSSTMTIAN</sequence>
<dbReference type="KEGG" id="vab:WPS_22830"/>
<protein>
    <recommendedName>
        <fullName evidence="2">TadE-like domain-containing protein</fullName>
    </recommendedName>
</protein>